<feature type="region of interest" description="Disordered" evidence="1">
    <location>
        <begin position="11"/>
        <end position="34"/>
    </location>
</feature>
<evidence type="ECO:0000313" key="2">
    <source>
        <dbReference type="EMBL" id="BAU88052.1"/>
    </source>
</evidence>
<name>A0A169PJ78_STRLU</name>
<dbReference type="EMBL" id="AP017424">
    <property type="protein sequence ID" value="BAU88052.1"/>
    <property type="molecule type" value="Genomic_DNA"/>
</dbReference>
<keyword evidence="3" id="KW-1185">Reference proteome</keyword>
<reference evidence="2 3" key="1">
    <citation type="journal article" date="2016" name="Genome Announc.">
        <title>Complete Genome Sequence of Thiostrepton-Producing Streptomyces laurentii ATCC 31255.</title>
        <authorList>
            <person name="Doi K."/>
            <person name="Fujino Y."/>
            <person name="Nagayoshi Y."/>
            <person name="Ohshima T."/>
            <person name="Ogata S."/>
        </authorList>
    </citation>
    <scope>NUCLEOTIDE SEQUENCE [LARGE SCALE GENOMIC DNA]</scope>
    <source>
        <strain evidence="2 3">ATCC 31255</strain>
    </source>
</reference>
<dbReference type="Proteomes" id="UP000217676">
    <property type="component" value="Chromosome"/>
</dbReference>
<organism evidence="2 3">
    <name type="scientific">Streptomyces laurentii</name>
    <dbReference type="NCBI Taxonomy" id="39478"/>
    <lineage>
        <taxon>Bacteria</taxon>
        <taxon>Bacillati</taxon>
        <taxon>Actinomycetota</taxon>
        <taxon>Actinomycetes</taxon>
        <taxon>Kitasatosporales</taxon>
        <taxon>Streptomycetaceae</taxon>
        <taxon>Streptomyces</taxon>
    </lineage>
</organism>
<protein>
    <submittedName>
        <fullName evidence="2">Uncharacterized protein</fullName>
    </submittedName>
</protein>
<dbReference type="AlphaFoldDB" id="A0A169PJ78"/>
<sequence>MLRVLVARCGGPGSKARGGSQDFGDDGCDQPGRGVRVEDRFVAGDAGGAGDGKDPALVFGARPAGKCPR</sequence>
<evidence type="ECO:0000313" key="3">
    <source>
        <dbReference type="Proteomes" id="UP000217676"/>
    </source>
</evidence>
<evidence type="ECO:0000256" key="1">
    <source>
        <dbReference type="SAM" id="MobiDB-lite"/>
    </source>
</evidence>
<gene>
    <name evidence="2" type="ORF">SLA_7186</name>
</gene>
<proteinExistence type="predicted"/>
<dbReference type="KEGG" id="slau:SLA_7186"/>
<accession>A0A169PJ78</accession>